<comment type="caution">
    <text evidence="1">The sequence shown here is derived from an EMBL/GenBank/DDBJ whole genome shotgun (WGS) entry which is preliminary data.</text>
</comment>
<organism evidence="1 2">
    <name type="scientific">Marinifilum breve</name>
    <dbReference type="NCBI Taxonomy" id="2184082"/>
    <lineage>
        <taxon>Bacteria</taxon>
        <taxon>Pseudomonadati</taxon>
        <taxon>Bacteroidota</taxon>
        <taxon>Bacteroidia</taxon>
        <taxon>Marinilabiliales</taxon>
        <taxon>Marinifilaceae</taxon>
    </lineage>
</organism>
<protein>
    <submittedName>
        <fullName evidence="1">Uncharacterized protein</fullName>
    </submittedName>
</protein>
<accession>A0A2V3ZT68</accession>
<keyword evidence="2" id="KW-1185">Reference proteome</keyword>
<dbReference type="Proteomes" id="UP000248079">
    <property type="component" value="Unassembled WGS sequence"/>
</dbReference>
<proteinExistence type="predicted"/>
<evidence type="ECO:0000313" key="1">
    <source>
        <dbReference type="EMBL" id="PXX96892.1"/>
    </source>
</evidence>
<dbReference type="AlphaFoldDB" id="A0A2V3ZT68"/>
<evidence type="ECO:0000313" key="2">
    <source>
        <dbReference type="Proteomes" id="UP000248079"/>
    </source>
</evidence>
<dbReference type="EMBL" id="QFLI01000011">
    <property type="protein sequence ID" value="PXX96892.1"/>
    <property type="molecule type" value="Genomic_DNA"/>
</dbReference>
<reference evidence="1 2" key="1">
    <citation type="submission" date="2018-05" db="EMBL/GenBank/DDBJ databases">
        <title>Marinifilum breve JC075T sp. nov., a marine bacterium isolated from Yongle Blue Hole in the South China Sea.</title>
        <authorList>
            <person name="Fu T."/>
        </authorList>
    </citation>
    <scope>NUCLEOTIDE SEQUENCE [LARGE SCALE GENOMIC DNA]</scope>
    <source>
        <strain evidence="1 2">JC075</strain>
    </source>
</reference>
<name>A0A2V3ZT68_9BACT</name>
<gene>
    <name evidence="1" type="ORF">DF185_19830</name>
</gene>
<sequence>MSNYSYNNVVKIDRSTLPKDGQRIRFEIYNYDDLVGTYIEKDDMFLLDNGQFHFIHDIFSWELIEEREAPAKKN</sequence>
<dbReference type="RefSeq" id="WP_110362919.1">
    <property type="nucleotide sequence ID" value="NZ_QFLI01000011.1"/>
</dbReference>